<evidence type="ECO:0000256" key="3">
    <source>
        <dbReference type="ARBA" id="ARBA00022737"/>
    </source>
</evidence>
<feature type="compositionally biased region" description="Low complexity" evidence="4">
    <location>
        <begin position="31"/>
        <end position="44"/>
    </location>
</feature>
<comment type="caution">
    <text evidence="7">The sequence shown here is derived from an EMBL/GenBank/DDBJ whole genome shotgun (WGS) entry which is preliminary data.</text>
</comment>
<dbReference type="InterPro" id="IPR032675">
    <property type="entry name" value="LRR_dom_sf"/>
</dbReference>
<keyword evidence="5" id="KW-1133">Transmembrane helix</keyword>
<feature type="region of interest" description="Disordered" evidence="4">
    <location>
        <begin position="372"/>
        <end position="405"/>
    </location>
</feature>
<name>A0AAE1H0V2_9NEOP</name>
<feature type="compositionally biased region" description="Gly residues" evidence="4">
    <location>
        <begin position="376"/>
        <end position="385"/>
    </location>
</feature>
<keyword evidence="3" id="KW-0677">Repeat</keyword>
<dbReference type="InterPro" id="IPR003591">
    <property type="entry name" value="Leu-rich_rpt_typical-subtyp"/>
</dbReference>
<dbReference type="InterPro" id="IPR001611">
    <property type="entry name" value="Leu-rich_rpt"/>
</dbReference>
<dbReference type="InterPro" id="IPR050328">
    <property type="entry name" value="Dev_Immune_Receptor"/>
</dbReference>
<evidence type="ECO:0000256" key="5">
    <source>
        <dbReference type="SAM" id="Phobius"/>
    </source>
</evidence>
<keyword evidence="5" id="KW-0472">Membrane</keyword>
<feature type="transmembrane region" description="Helical" evidence="5">
    <location>
        <begin position="331"/>
        <end position="354"/>
    </location>
</feature>
<keyword evidence="8" id="KW-1185">Reference proteome</keyword>
<keyword evidence="1" id="KW-0433">Leucine-rich repeat</keyword>
<dbReference type="AlphaFoldDB" id="A0AAE1H0V2"/>
<reference evidence="7" key="2">
    <citation type="journal article" date="2023" name="BMC Genomics">
        <title>Pest status, molecular evolution, and epigenetic factors derived from the genome assembly of Frankliniella fusca, a thysanopteran phytovirus vector.</title>
        <authorList>
            <person name="Catto M.A."/>
            <person name="Labadie P.E."/>
            <person name="Jacobson A.L."/>
            <person name="Kennedy G.G."/>
            <person name="Srinivasan R."/>
            <person name="Hunt B.G."/>
        </authorList>
    </citation>
    <scope>NUCLEOTIDE SEQUENCE</scope>
    <source>
        <strain evidence="7">PL_HMW_Pooled</strain>
    </source>
</reference>
<feature type="signal peptide" evidence="6">
    <location>
        <begin position="1"/>
        <end position="24"/>
    </location>
</feature>
<proteinExistence type="predicted"/>
<reference evidence="7" key="1">
    <citation type="submission" date="2021-07" db="EMBL/GenBank/DDBJ databases">
        <authorList>
            <person name="Catto M.A."/>
            <person name="Jacobson A."/>
            <person name="Kennedy G."/>
            <person name="Labadie P."/>
            <person name="Hunt B.G."/>
            <person name="Srinivasan R."/>
        </authorList>
    </citation>
    <scope>NUCLEOTIDE SEQUENCE</scope>
    <source>
        <strain evidence="7">PL_HMW_Pooled</strain>
        <tissue evidence="7">Head</tissue>
    </source>
</reference>
<dbReference type="PANTHER" id="PTHR24373:SF275">
    <property type="entry name" value="TIR DOMAIN-CONTAINING PROTEIN"/>
    <property type="match status" value="1"/>
</dbReference>
<evidence type="ECO:0000256" key="1">
    <source>
        <dbReference type="ARBA" id="ARBA00022614"/>
    </source>
</evidence>
<evidence type="ECO:0000313" key="7">
    <source>
        <dbReference type="EMBL" id="KAK3912895.1"/>
    </source>
</evidence>
<keyword evidence="2 6" id="KW-0732">Signal</keyword>
<evidence type="ECO:0000313" key="8">
    <source>
        <dbReference type="Proteomes" id="UP001219518"/>
    </source>
</evidence>
<gene>
    <name evidence="7" type="ORF">KUF71_022349</name>
</gene>
<dbReference type="Gene3D" id="3.80.10.10">
    <property type="entry name" value="Ribonuclease Inhibitor"/>
    <property type="match status" value="1"/>
</dbReference>
<accession>A0AAE1H0V2</accession>
<sequence>MAASSLLACLSCLVLVASVALADARAGSAGTSAPAAADALPPTEDASRVRRAPAPESESLVLGMPRGGINCKYAPVYGYLSADCSDRGLEGIPPLRTGVEALDMSENKMKAVLNNTFAHLANLRYLYLNENRIKAVEAGALVMLRYLEVIDLSGNRLQAIPTGLLDLPRLRKLYFADNLLGRLDPSFVFASPTLQLLQLAECSLPELPLGAMPELLHLNVSRNALSTLPLHDLSAMCRLQILDLSHMAETLFEELDMEEACQCQTFVRWAKLRELDLGRSTRIVCKNDTNSADAPYMPTCNATQVQKVALEMHGRCVQAEQLEMRAQMQSWWVIAFCVVLSTVLAVAIVLCYFGRRNGEPRHHKVPVVVVTEPGHANGGVPGRQQGGRQQPQGRGGGGTSSPDGK</sequence>
<evidence type="ECO:0000256" key="6">
    <source>
        <dbReference type="SAM" id="SignalP"/>
    </source>
</evidence>
<evidence type="ECO:0000256" key="4">
    <source>
        <dbReference type="SAM" id="MobiDB-lite"/>
    </source>
</evidence>
<dbReference type="EMBL" id="JAHWGI010000306">
    <property type="protein sequence ID" value="KAK3912895.1"/>
    <property type="molecule type" value="Genomic_DNA"/>
</dbReference>
<feature type="region of interest" description="Disordered" evidence="4">
    <location>
        <begin position="31"/>
        <end position="54"/>
    </location>
</feature>
<evidence type="ECO:0000256" key="2">
    <source>
        <dbReference type="ARBA" id="ARBA00022729"/>
    </source>
</evidence>
<dbReference type="PANTHER" id="PTHR24373">
    <property type="entry name" value="SLIT RELATED LEUCINE-RICH REPEAT NEURONAL PROTEIN"/>
    <property type="match status" value="1"/>
</dbReference>
<organism evidence="7 8">
    <name type="scientific">Frankliniella fusca</name>
    <dbReference type="NCBI Taxonomy" id="407009"/>
    <lineage>
        <taxon>Eukaryota</taxon>
        <taxon>Metazoa</taxon>
        <taxon>Ecdysozoa</taxon>
        <taxon>Arthropoda</taxon>
        <taxon>Hexapoda</taxon>
        <taxon>Insecta</taxon>
        <taxon>Pterygota</taxon>
        <taxon>Neoptera</taxon>
        <taxon>Paraneoptera</taxon>
        <taxon>Thysanoptera</taxon>
        <taxon>Terebrantia</taxon>
        <taxon>Thripoidea</taxon>
        <taxon>Thripidae</taxon>
        <taxon>Frankliniella</taxon>
    </lineage>
</organism>
<dbReference type="Pfam" id="PF13855">
    <property type="entry name" value="LRR_8"/>
    <property type="match status" value="1"/>
</dbReference>
<dbReference type="Proteomes" id="UP001219518">
    <property type="component" value="Unassembled WGS sequence"/>
</dbReference>
<dbReference type="SMART" id="SM00369">
    <property type="entry name" value="LRR_TYP"/>
    <property type="match status" value="3"/>
</dbReference>
<dbReference type="SUPFAM" id="SSF52058">
    <property type="entry name" value="L domain-like"/>
    <property type="match status" value="1"/>
</dbReference>
<keyword evidence="5" id="KW-0812">Transmembrane</keyword>
<feature type="chain" id="PRO_5042121397" evidence="6">
    <location>
        <begin position="25"/>
        <end position="405"/>
    </location>
</feature>
<protein>
    <submittedName>
        <fullName evidence="7">Leucine-rich repeat-containing protein 4B</fullName>
    </submittedName>
</protein>